<sequence length="339" mass="39440">MYKSSFKMIHPFLIIITIIVMLLFIPILNIEDNMKFHLLLGFYIMSNIAKLEFAALEVTKAQVFLRKHIDEMLRFEYLDVTDPSILWNLLKERFDHQKEVILPNARDEWRTLRFQDFKKVNEYNSALFRICSQLKYCGQEVTDEDMLEKTYSTFDATNITLMQQYQMQKFTRYSELNACLLVVEQNNELLMKNHESRSTGLVALPEANATNTDGHRNNTRGRGRGRGRGQAVAILIKTKSIIRTIILVVDKLIIVVVARNGIITNLHKETMFIHNIRLKWQGMILVHHKNLMVHVIDVVAHAIGQGPVAYLHIFVNFIKSPLKEKENKQTSLIMLNSLR</sequence>
<dbReference type="AlphaFoldDB" id="A0A9R1XDH3"/>
<proteinExistence type="predicted"/>
<dbReference type="PANTHER" id="PTHR33325">
    <property type="entry name" value="ZINC FINGER, CCHC-TYPE-RELATED"/>
    <property type="match status" value="1"/>
</dbReference>
<keyword evidence="1" id="KW-0472">Membrane</keyword>
<dbReference type="Proteomes" id="UP000235145">
    <property type="component" value="Unassembled WGS sequence"/>
</dbReference>
<reference evidence="2 3" key="1">
    <citation type="journal article" date="2017" name="Nat. Commun.">
        <title>Genome assembly with in vitro proximity ligation data and whole-genome triplication in lettuce.</title>
        <authorList>
            <person name="Reyes-Chin-Wo S."/>
            <person name="Wang Z."/>
            <person name="Yang X."/>
            <person name="Kozik A."/>
            <person name="Arikit S."/>
            <person name="Song C."/>
            <person name="Xia L."/>
            <person name="Froenicke L."/>
            <person name="Lavelle D.O."/>
            <person name="Truco M.J."/>
            <person name="Xia R."/>
            <person name="Zhu S."/>
            <person name="Xu C."/>
            <person name="Xu H."/>
            <person name="Xu X."/>
            <person name="Cox K."/>
            <person name="Korf I."/>
            <person name="Meyers B.C."/>
            <person name="Michelmore R.W."/>
        </authorList>
    </citation>
    <scope>NUCLEOTIDE SEQUENCE [LARGE SCALE GENOMIC DNA]</scope>
    <source>
        <strain evidence="3">cv. Salinas</strain>
        <tissue evidence="2">Seedlings</tissue>
    </source>
</reference>
<comment type="caution">
    <text evidence="2">The sequence shown here is derived from an EMBL/GenBank/DDBJ whole genome shotgun (WGS) entry which is preliminary data.</text>
</comment>
<keyword evidence="1" id="KW-1133">Transmembrane helix</keyword>
<feature type="transmembrane region" description="Helical" evidence="1">
    <location>
        <begin position="12"/>
        <end position="30"/>
    </location>
</feature>
<protein>
    <submittedName>
        <fullName evidence="2">Uncharacterized protein</fullName>
    </submittedName>
</protein>
<accession>A0A9R1XDH3</accession>
<keyword evidence="1" id="KW-0812">Transmembrane</keyword>
<organism evidence="2 3">
    <name type="scientific">Lactuca sativa</name>
    <name type="common">Garden lettuce</name>
    <dbReference type="NCBI Taxonomy" id="4236"/>
    <lineage>
        <taxon>Eukaryota</taxon>
        <taxon>Viridiplantae</taxon>
        <taxon>Streptophyta</taxon>
        <taxon>Embryophyta</taxon>
        <taxon>Tracheophyta</taxon>
        <taxon>Spermatophyta</taxon>
        <taxon>Magnoliopsida</taxon>
        <taxon>eudicotyledons</taxon>
        <taxon>Gunneridae</taxon>
        <taxon>Pentapetalae</taxon>
        <taxon>asterids</taxon>
        <taxon>campanulids</taxon>
        <taxon>Asterales</taxon>
        <taxon>Asteraceae</taxon>
        <taxon>Cichorioideae</taxon>
        <taxon>Cichorieae</taxon>
        <taxon>Lactucinae</taxon>
        <taxon>Lactuca</taxon>
    </lineage>
</organism>
<gene>
    <name evidence="2" type="ORF">LSAT_V11C500298520</name>
</gene>
<dbReference type="PANTHER" id="PTHR33325:SF12">
    <property type="entry name" value="ZINC FINGER, CCHC-TYPE-RELATED"/>
    <property type="match status" value="1"/>
</dbReference>
<evidence type="ECO:0000313" key="3">
    <source>
        <dbReference type="Proteomes" id="UP000235145"/>
    </source>
</evidence>
<keyword evidence="3" id="KW-1185">Reference proteome</keyword>
<evidence type="ECO:0000313" key="2">
    <source>
        <dbReference type="EMBL" id="KAJ0208449.1"/>
    </source>
</evidence>
<evidence type="ECO:0000256" key="1">
    <source>
        <dbReference type="SAM" id="Phobius"/>
    </source>
</evidence>
<name>A0A9R1XDH3_LACSA</name>
<dbReference type="EMBL" id="NBSK02000005">
    <property type="protein sequence ID" value="KAJ0208449.1"/>
    <property type="molecule type" value="Genomic_DNA"/>
</dbReference>